<evidence type="ECO:0000256" key="4">
    <source>
        <dbReference type="ARBA" id="ARBA00022679"/>
    </source>
</evidence>
<keyword evidence="5 6" id="KW-0833">Ubl conjugation pathway</keyword>
<organism evidence="10 11">
    <name type="scientific">Stichopus japonicus</name>
    <name type="common">Sea cucumber</name>
    <dbReference type="NCBI Taxonomy" id="307972"/>
    <lineage>
        <taxon>Eukaryota</taxon>
        <taxon>Metazoa</taxon>
        <taxon>Echinodermata</taxon>
        <taxon>Eleutherozoa</taxon>
        <taxon>Echinozoa</taxon>
        <taxon>Holothuroidea</taxon>
        <taxon>Aspidochirotacea</taxon>
        <taxon>Aspidochirotida</taxon>
        <taxon>Stichopodidae</taxon>
        <taxon>Apostichopus</taxon>
    </lineage>
</organism>
<dbReference type="InterPro" id="IPR001012">
    <property type="entry name" value="UBX_dom"/>
</dbReference>
<reference evidence="10 11" key="1">
    <citation type="journal article" date="2017" name="PLoS Biol.">
        <title>The sea cucumber genome provides insights into morphological evolution and visceral regeneration.</title>
        <authorList>
            <person name="Zhang X."/>
            <person name="Sun L."/>
            <person name="Yuan J."/>
            <person name="Sun Y."/>
            <person name="Gao Y."/>
            <person name="Zhang L."/>
            <person name="Li S."/>
            <person name="Dai H."/>
            <person name="Hamel J.F."/>
            <person name="Liu C."/>
            <person name="Yu Y."/>
            <person name="Liu S."/>
            <person name="Lin W."/>
            <person name="Guo K."/>
            <person name="Jin S."/>
            <person name="Xu P."/>
            <person name="Storey K.B."/>
            <person name="Huan P."/>
            <person name="Zhang T."/>
            <person name="Zhou Y."/>
            <person name="Zhang J."/>
            <person name="Lin C."/>
            <person name="Li X."/>
            <person name="Xing L."/>
            <person name="Huo D."/>
            <person name="Sun M."/>
            <person name="Wang L."/>
            <person name="Mercier A."/>
            <person name="Li F."/>
            <person name="Yang H."/>
            <person name="Xiang J."/>
        </authorList>
    </citation>
    <scope>NUCLEOTIDE SEQUENCE [LARGE SCALE GENOMIC DNA]</scope>
    <source>
        <strain evidence="10">Shaxun</strain>
        <tissue evidence="10">Muscle</tissue>
    </source>
</reference>
<feature type="active site" description="Glycyl thioester intermediate" evidence="6">
    <location>
        <position position="801"/>
    </location>
</feature>
<dbReference type="PROSITE" id="PS50033">
    <property type="entry name" value="UBX"/>
    <property type="match status" value="1"/>
</dbReference>
<dbReference type="Gene3D" id="3.90.1750.10">
    <property type="entry name" value="Hect, E3 ligase catalytic domains"/>
    <property type="match status" value="1"/>
</dbReference>
<dbReference type="InterPro" id="IPR000569">
    <property type="entry name" value="HECT_dom"/>
</dbReference>
<keyword evidence="4" id="KW-0808">Transferase</keyword>
<dbReference type="PANTHER" id="PTHR11254:SF440">
    <property type="entry name" value="E3 UBIQUITIN-PROTEIN LIGASE NEDD-4"/>
    <property type="match status" value="1"/>
</dbReference>
<accession>A0A2G8L1N4</accession>
<evidence type="ECO:0000313" key="10">
    <source>
        <dbReference type="EMBL" id="PIK54060.1"/>
    </source>
</evidence>
<protein>
    <recommendedName>
        <fullName evidence="3">HECT-type E3 ubiquitin transferase</fullName>
        <ecNumber evidence="3">2.3.2.26</ecNumber>
    </recommendedName>
</protein>
<dbReference type="EMBL" id="MRZV01000265">
    <property type="protein sequence ID" value="PIK54060.1"/>
    <property type="molecule type" value="Genomic_DNA"/>
</dbReference>
<dbReference type="Gene3D" id="3.30.2410.10">
    <property type="entry name" value="Hect, E3 ligase catalytic domain"/>
    <property type="match status" value="1"/>
</dbReference>
<dbReference type="InterPro" id="IPR035983">
    <property type="entry name" value="Hect_E3_ubiquitin_ligase"/>
</dbReference>
<feature type="region of interest" description="Disordered" evidence="7">
    <location>
        <begin position="257"/>
        <end position="295"/>
    </location>
</feature>
<dbReference type="AlphaFoldDB" id="A0A2G8L1N4"/>
<dbReference type="Proteomes" id="UP000230750">
    <property type="component" value="Unassembled WGS sequence"/>
</dbReference>
<dbReference type="STRING" id="307972.A0A2G8L1N4"/>
<evidence type="ECO:0000259" key="9">
    <source>
        <dbReference type="PROSITE" id="PS50237"/>
    </source>
</evidence>
<comment type="catalytic activity">
    <reaction evidence="1">
        <text>S-ubiquitinyl-[E2 ubiquitin-conjugating enzyme]-L-cysteine + [acceptor protein]-L-lysine = [E2 ubiquitin-conjugating enzyme]-L-cysteine + N(6)-ubiquitinyl-[acceptor protein]-L-lysine.</text>
        <dbReference type="EC" id="2.3.2.26"/>
    </reaction>
</comment>
<dbReference type="InterPro" id="IPR050409">
    <property type="entry name" value="E3_ubiq-protein_ligase"/>
</dbReference>
<dbReference type="InterPro" id="IPR029071">
    <property type="entry name" value="Ubiquitin-like_domsf"/>
</dbReference>
<dbReference type="PROSITE" id="PS50237">
    <property type="entry name" value="HECT"/>
    <property type="match status" value="1"/>
</dbReference>
<dbReference type="PANTHER" id="PTHR11254">
    <property type="entry name" value="HECT DOMAIN UBIQUITIN-PROTEIN LIGASE"/>
    <property type="match status" value="1"/>
</dbReference>
<feature type="region of interest" description="Disordered" evidence="7">
    <location>
        <begin position="25"/>
        <end position="59"/>
    </location>
</feature>
<evidence type="ECO:0000256" key="3">
    <source>
        <dbReference type="ARBA" id="ARBA00012485"/>
    </source>
</evidence>
<dbReference type="OrthoDB" id="10038899at2759"/>
<evidence type="ECO:0000256" key="6">
    <source>
        <dbReference type="PROSITE-ProRule" id="PRU00104"/>
    </source>
</evidence>
<evidence type="ECO:0000256" key="1">
    <source>
        <dbReference type="ARBA" id="ARBA00000885"/>
    </source>
</evidence>
<feature type="domain" description="UBX" evidence="8">
    <location>
        <begin position="350"/>
        <end position="384"/>
    </location>
</feature>
<comment type="caution">
    <text evidence="10">The sequence shown here is derived from an EMBL/GenBank/DDBJ whole genome shotgun (WGS) entry which is preliminary data.</text>
</comment>
<feature type="compositionally biased region" description="Polar residues" evidence="7">
    <location>
        <begin position="268"/>
        <end position="286"/>
    </location>
</feature>
<evidence type="ECO:0000313" key="11">
    <source>
        <dbReference type="Proteomes" id="UP000230750"/>
    </source>
</evidence>
<evidence type="ECO:0000256" key="7">
    <source>
        <dbReference type="SAM" id="MobiDB-lite"/>
    </source>
</evidence>
<dbReference type="SUPFAM" id="SSF54236">
    <property type="entry name" value="Ubiquitin-like"/>
    <property type="match status" value="1"/>
</dbReference>
<feature type="domain" description="HECT" evidence="9">
    <location>
        <begin position="522"/>
        <end position="834"/>
    </location>
</feature>
<feature type="region of interest" description="Disordered" evidence="7">
    <location>
        <begin position="91"/>
        <end position="111"/>
    </location>
</feature>
<gene>
    <name evidence="10" type="ORF">BSL78_09041</name>
</gene>
<dbReference type="SMART" id="SM00119">
    <property type="entry name" value="HECTc"/>
    <property type="match status" value="1"/>
</dbReference>
<evidence type="ECO:0000259" key="8">
    <source>
        <dbReference type="PROSITE" id="PS50033"/>
    </source>
</evidence>
<sequence>MQPANQSLQTVADAVGRALSRARERLQHDIPSSSGTSTTRHGTHVNIAPRPTTSPLDDDVGVVETTESTHDSGSDFAPDAESLVEGVRRRFRRKRVGGDSQGVSSKKGRKKRLEWKTKLYLLQKANSRRTPTCMEQERLEVNGLGSPLHERPTLNGGRRKSVLKRHWTVQQLDSFIQQSYPNIPFGFLGFEYAFANKSRQITKIERHEIHSVADVEACVGQGKFYIIPNEDIRSNSERVPQPSIQLQPQINEEIGMEELPGPSEDVPLNQSVTQGRPETPASQVAQNEDEQPNQREDQNARILLIEEQNQAFEESLRNDAQRDAIQEAVAEAERRRLQTIQDRRSHLDEELASDSLLQICFPDGRRERRRFDLSGSIQAIFNFVGTFDNATENFTVHIAGSNTSIPSSAVGTCSSHGVNDRSSLLVTWLEEFQPTDSTPDFVPAATTVHHVSSESENELPEVMLSGTPSVTFLSSDNLNSQMNTDIDEAFNALDQCLSDETIDVAVRRNHVLVDVMNIYKENKEITSKRLNVKFEGEEGADFGGLTRDMFSMFWTEAGRLYFAGEGAMVPRVPLHKHRAMKGDYITLGAILSHTAALTHVVPSRLSRTFLTLVVFEDPPSEDYLLKDFLDFITVSERALLKRALRNFDALTPADKTKLIDVYSMYEMYETPSQSNINQQLVAIAESALIYKSKPFVEEMRKGMPPSHMAAFWSKLSLQMIDFIFVMQSPTGKKVADVLQSQGDLRPQEEAVLWWLKDFVSSLDAEDVADFLRFTTGSSVMPQDPIQVEFLSTARFPTVRTCANLIQCPVFYTSRNELKREWRAILSNSDSFQMSLL</sequence>
<dbReference type="GO" id="GO:0061630">
    <property type="term" value="F:ubiquitin protein ligase activity"/>
    <property type="evidence" value="ECO:0007669"/>
    <property type="project" value="UniProtKB-EC"/>
</dbReference>
<dbReference type="EC" id="2.3.2.26" evidence="3"/>
<evidence type="ECO:0000256" key="5">
    <source>
        <dbReference type="ARBA" id="ARBA00022786"/>
    </source>
</evidence>
<proteinExistence type="predicted"/>
<dbReference type="Pfam" id="PF00789">
    <property type="entry name" value="UBX"/>
    <property type="match status" value="1"/>
</dbReference>
<keyword evidence="11" id="KW-1185">Reference proteome</keyword>
<comment type="pathway">
    <text evidence="2">Protein modification; protein ubiquitination.</text>
</comment>
<evidence type="ECO:0000256" key="2">
    <source>
        <dbReference type="ARBA" id="ARBA00004906"/>
    </source>
</evidence>
<name>A0A2G8L1N4_STIJA</name>
<dbReference type="Pfam" id="PF00632">
    <property type="entry name" value="HECT"/>
    <property type="match status" value="1"/>
</dbReference>
<dbReference type="SUPFAM" id="SSF56204">
    <property type="entry name" value="Hect, E3 ligase catalytic domain"/>
    <property type="match status" value="1"/>
</dbReference>